<dbReference type="EMBL" id="QLTW01000257">
    <property type="protein sequence ID" value="MBT9145992.1"/>
    <property type="molecule type" value="Genomic_DNA"/>
</dbReference>
<dbReference type="SUPFAM" id="SSF53756">
    <property type="entry name" value="UDP-Glycosyltransferase/glycogen phosphorylase"/>
    <property type="match status" value="1"/>
</dbReference>
<gene>
    <name evidence="4" type="primary">cotSA_2</name>
    <name evidence="4" type="ORF">DDT42_01871</name>
</gene>
<organism evidence="4 5">
    <name type="scientific">Psychracetigena formicireducens</name>
    <dbReference type="NCBI Taxonomy" id="2986056"/>
    <lineage>
        <taxon>Bacteria</taxon>
        <taxon>Bacillati</taxon>
        <taxon>Candidatus Lithacetigenota</taxon>
        <taxon>Candidatus Psychracetigena</taxon>
    </lineage>
</organism>
<reference evidence="4 5" key="1">
    <citation type="journal article" date="2021" name="bioRxiv">
        <title>Unique metabolic strategies in Hadean analogues reveal hints for primordial physiology.</title>
        <authorList>
            <person name="Nobu M.K."/>
            <person name="Nakai R."/>
            <person name="Tamazawa S."/>
            <person name="Mori H."/>
            <person name="Toyoda A."/>
            <person name="Ijiri A."/>
            <person name="Suzuki S."/>
            <person name="Kurokawa K."/>
            <person name="Kamagata Y."/>
            <person name="Tamaki H."/>
        </authorList>
    </citation>
    <scope>NUCLEOTIDE SEQUENCE [LARGE SCALE GENOMIC DNA]</scope>
    <source>
        <strain evidence="4">BS525</strain>
    </source>
</reference>
<accession>A0A9E2F2Q3</accession>
<evidence type="ECO:0000313" key="5">
    <source>
        <dbReference type="Proteomes" id="UP000811545"/>
    </source>
</evidence>
<dbReference type="AlphaFoldDB" id="A0A9E2F2Q3"/>
<proteinExistence type="predicted"/>
<dbReference type="PANTHER" id="PTHR12526:SF629">
    <property type="entry name" value="TEICHURONIC ACID BIOSYNTHESIS GLYCOSYLTRANSFERASE TUAH-RELATED"/>
    <property type="match status" value="1"/>
</dbReference>
<sequence length="66" mass="7985">MIRDGWNGFLVEPANEKQLAQKIKYLLDHPERWEEMGKNSRRLAEEEFEWSKIAEKYLKVYEEVKG</sequence>
<dbReference type="Pfam" id="PF13524">
    <property type="entry name" value="Glyco_trans_1_2"/>
    <property type="match status" value="1"/>
</dbReference>
<protein>
    <submittedName>
        <fullName evidence="4">Spore coat protein SA</fullName>
        <ecNumber evidence="4">2.4.-.-</ecNumber>
    </submittedName>
</protein>
<keyword evidence="1 4" id="KW-0328">Glycosyltransferase</keyword>
<dbReference type="PANTHER" id="PTHR12526">
    <property type="entry name" value="GLYCOSYLTRANSFERASE"/>
    <property type="match status" value="1"/>
</dbReference>
<comment type="caution">
    <text evidence="4">The sequence shown here is derived from an EMBL/GenBank/DDBJ whole genome shotgun (WGS) entry which is preliminary data.</text>
</comment>
<evidence type="ECO:0000256" key="2">
    <source>
        <dbReference type="ARBA" id="ARBA00022679"/>
    </source>
</evidence>
<evidence type="ECO:0000256" key="1">
    <source>
        <dbReference type="ARBA" id="ARBA00022676"/>
    </source>
</evidence>
<feature type="domain" description="Spore protein YkvP/CgeB glycosyl transferase-like" evidence="3">
    <location>
        <begin position="15"/>
        <end position="58"/>
    </location>
</feature>
<evidence type="ECO:0000313" key="4">
    <source>
        <dbReference type="EMBL" id="MBT9145992.1"/>
    </source>
</evidence>
<keyword evidence="4" id="KW-0167">Capsid protein</keyword>
<dbReference type="Proteomes" id="UP000811545">
    <property type="component" value="Unassembled WGS sequence"/>
</dbReference>
<name>A0A9E2F2Q3_PSYF1</name>
<keyword evidence="4" id="KW-0946">Virion</keyword>
<dbReference type="Gene3D" id="3.40.50.2000">
    <property type="entry name" value="Glycogen Phosphorylase B"/>
    <property type="match status" value="2"/>
</dbReference>
<dbReference type="GO" id="GO:0016757">
    <property type="term" value="F:glycosyltransferase activity"/>
    <property type="evidence" value="ECO:0007669"/>
    <property type="project" value="UniProtKB-KW"/>
</dbReference>
<dbReference type="EC" id="2.4.-.-" evidence="4"/>
<keyword evidence="2 4" id="KW-0808">Transferase</keyword>
<dbReference type="InterPro" id="IPR055259">
    <property type="entry name" value="YkvP/CgeB_Glyco_trans-like"/>
</dbReference>
<evidence type="ECO:0000259" key="3">
    <source>
        <dbReference type="Pfam" id="PF13524"/>
    </source>
</evidence>